<sequence>MPFGKASGTRATLASRRTGLFVSDTRTRRNSLMHRSKALSREHPIMASADI</sequence>
<reference evidence="1 2" key="1">
    <citation type="submission" date="2014-04" db="EMBL/GenBank/DDBJ databases">
        <title>Evolutionary Origins and Diversification of the Mycorrhizal Mutualists.</title>
        <authorList>
            <consortium name="DOE Joint Genome Institute"/>
            <consortium name="Mycorrhizal Genomics Consortium"/>
            <person name="Kohler A."/>
            <person name="Kuo A."/>
            <person name="Nagy L.G."/>
            <person name="Floudas D."/>
            <person name="Copeland A."/>
            <person name="Barry K.W."/>
            <person name="Cichocki N."/>
            <person name="Veneault-Fourrey C."/>
            <person name="LaButti K."/>
            <person name="Lindquist E.A."/>
            <person name="Lipzen A."/>
            <person name="Lundell T."/>
            <person name="Morin E."/>
            <person name="Murat C."/>
            <person name="Riley R."/>
            <person name="Ohm R."/>
            <person name="Sun H."/>
            <person name="Tunlid A."/>
            <person name="Henrissat B."/>
            <person name="Grigoriev I.V."/>
            <person name="Hibbett D.S."/>
            <person name="Martin F."/>
        </authorList>
    </citation>
    <scope>NUCLEOTIDE SEQUENCE [LARGE SCALE GENOMIC DNA]</scope>
    <source>
        <strain evidence="1 2">Koide BX008</strain>
    </source>
</reference>
<protein>
    <submittedName>
        <fullName evidence="1">Uncharacterized protein</fullName>
    </submittedName>
</protein>
<name>A0A0C2WYG6_AMAMK</name>
<evidence type="ECO:0000313" key="2">
    <source>
        <dbReference type="Proteomes" id="UP000054549"/>
    </source>
</evidence>
<dbReference type="EMBL" id="KN818278">
    <property type="protein sequence ID" value="KIL61891.1"/>
    <property type="molecule type" value="Genomic_DNA"/>
</dbReference>
<dbReference type="AlphaFoldDB" id="A0A0C2WYG6"/>
<dbReference type="HOGENOM" id="CLU_3105889_0_0_1"/>
<dbReference type="InParanoid" id="A0A0C2WYG6"/>
<evidence type="ECO:0000313" key="1">
    <source>
        <dbReference type="EMBL" id="KIL61891.1"/>
    </source>
</evidence>
<keyword evidence="2" id="KW-1185">Reference proteome</keyword>
<dbReference type="Proteomes" id="UP000054549">
    <property type="component" value="Unassembled WGS sequence"/>
</dbReference>
<organism evidence="1 2">
    <name type="scientific">Amanita muscaria (strain Koide BX008)</name>
    <dbReference type="NCBI Taxonomy" id="946122"/>
    <lineage>
        <taxon>Eukaryota</taxon>
        <taxon>Fungi</taxon>
        <taxon>Dikarya</taxon>
        <taxon>Basidiomycota</taxon>
        <taxon>Agaricomycotina</taxon>
        <taxon>Agaricomycetes</taxon>
        <taxon>Agaricomycetidae</taxon>
        <taxon>Agaricales</taxon>
        <taxon>Pluteineae</taxon>
        <taxon>Amanitaceae</taxon>
        <taxon>Amanita</taxon>
    </lineage>
</organism>
<proteinExistence type="predicted"/>
<accession>A0A0C2WYG6</accession>
<gene>
    <name evidence="1" type="ORF">M378DRAFT_166372</name>
</gene>